<organism evidence="1 2">
    <name type="scientific">Litomosoides sigmodontis</name>
    <name type="common">Filarial nematode worm</name>
    <dbReference type="NCBI Taxonomy" id="42156"/>
    <lineage>
        <taxon>Eukaryota</taxon>
        <taxon>Metazoa</taxon>
        <taxon>Ecdysozoa</taxon>
        <taxon>Nematoda</taxon>
        <taxon>Chromadorea</taxon>
        <taxon>Rhabditida</taxon>
        <taxon>Spirurina</taxon>
        <taxon>Spiruromorpha</taxon>
        <taxon>Filarioidea</taxon>
        <taxon>Onchocercidae</taxon>
        <taxon>Litomosoides</taxon>
    </lineage>
</organism>
<gene>
    <name evidence="1" type="ORF">NLS_LOCUS9015</name>
</gene>
<dbReference type="Proteomes" id="UP000277928">
    <property type="component" value="Unassembled WGS sequence"/>
</dbReference>
<dbReference type="EMBL" id="UYRX01001319">
    <property type="protein sequence ID" value="VDK89177.1"/>
    <property type="molecule type" value="Genomic_DNA"/>
</dbReference>
<evidence type="ECO:0000313" key="1">
    <source>
        <dbReference type="EMBL" id="VDK89177.1"/>
    </source>
</evidence>
<accession>A0A3P6TTS8</accession>
<name>A0A3P6TTS8_LITSI</name>
<dbReference type="AlphaFoldDB" id="A0A3P6TTS8"/>
<sequence>MLDDSTIGRFIARRISIWKKRKKKTNLISDDDDAFRFTAESSSLTDNGKPEHVAITYDMGRRRRRH</sequence>
<protein>
    <submittedName>
        <fullName evidence="1">Uncharacterized protein</fullName>
    </submittedName>
</protein>
<evidence type="ECO:0000313" key="2">
    <source>
        <dbReference type="Proteomes" id="UP000277928"/>
    </source>
</evidence>
<proteinExistence type="predicted"/>
<keyword evidence="2" id="KW-1185">Reference proteome</keyword>
<reference evidence="1 2" key="1">
    <citation type="submission" date="2018-08" db="EMBL/GenBank/DDBJ databases">
        <authorList>
            <person name="Laetsch R D."/>
            <person name="Stevens L."/>
            <person name="Kumar S."/>
            <person name="Blaxter L. M."/>
        </authorList>
    </citation>
    <scope>NUCLEOTIDE SEQUENCE [LARGE SCALE GENOMIC DNA]</scope>
</reference>